<organism evidence="1 2">
    <name type="scientific">Desulfomarina profundi</name>
    <dbReference type="NCBI Taxonomy" id="2772557"/>
    <lineage>
        <taxon>Bacteria</taxon>
        <taxon>Pseudomonadati</taxon>
        <taxon>Thermodesulfobacteriota</taxon>
        <taxon>Desulfobulbia</taxon>
        <taxon>Desulfobulbales</taxon>
        <taxon>Desulfobulbaceae</taxon>
        <taxon>Desulfomarina</taxon>
    </lineage>
</organism>
<dbReference type="KEGG" id="dbk:DGMP_18560"/>
<name>A0A8D5FLF7_9BACT</name>
<reference evidence="1" key="1">
    <citation type="submission" date="2020-09" db="EMBL/GenBank/DDBJ databases">
        <title>Desulfogranum mesoprofundum gen. nov., sp. nov., a novel mesophilic, sulfate-reducing chemolithoautotroph isolated from a deep-sea hydrothermal vent chimney in the Suiyo Seamount.</title>
        <authorList>
            <person name="Hashimoto Y."/>
            <person name="Nakagawa S."/>
        </authorList>
    </citation>
    <scope>NUCLEOTIDE SEQUENCE</scope>
    <source>
        <strain evidence="1">KT2</strain>
    </source>
</reference>
<dbReference type="AlphaFoldDB" id="A0A8D5FLF7"/>
<evidence type="ECO:0000313" key="2">
    <source>
        <dbReference type="Proteomes" id="UP000826725"/>
    </source>
</evidence>
<gene>
    <name evidence="1" type="ORF">DGMP_18560</name>
</gene>
<accession>A0A8D5FLF7</accession>
<dbReference type="Proteomes" id="UP000826725">
    <property type="component" value="Chromosome"/>
</dbReference>
<keyword evidence="2" id="KW-1185">Reference proteome</keyword>
<evidence type="ECO:0000313" key="1">
    <source>
        <dbReference type="EMBL" id="BCL61163.1"/>
    </source>
</evidence>
<protein>
    <submittedName>
        <fullName evidence="1">Uncharacterized protein</fullName>
    </submittedName>
</protein>
<proteinExistence type="predicted"/>
<sequence length="59" mass="7056">MGRAPNENKKALKDKLQGLDWPQRILWTFLTGHSELDLYSLQCVEYGRYTLREKNFKVR</sequence>
<dbReference type="EMBL" id="AP024086">
    <property type="protein sequence ID" value="BCL61163.1"/>
    <property type="molecule type" value="Genomic_DNA"/>
</dbReference>